<accession>A0A4C1ZVK9</accession>
<evidence type="ECO:0000313" key="1">
    <source>
        <dbReference type="EMBL" id="GBP92060.1"/>
    </source>
</evidence>
<dbReference type="OrthoDB" id="411823at2759"/>
<dbReference type="Proteomes" id="UP000299102">
    <property type="component" value="Unassembled WGS sequence"/>
</dbReference>
<reference evidence="1 2" key="1">
    <citation type="journal article" date="2019" name="Commun. Biol.">
        <title>The bagworm genome reveals a unique fibroin gene that provides high tensile strength.</title>
        <authorList>
            <person name="Kono N."/>
            <person name="Nakamura H."/>
            <person name="Ohtoshi R."/>
            <person name="Tomita M."/>
            <person name="Numata K."/>
            <person name="Arakawa K."/>
        </authorList>
    </citation>
    <scope>NUCLEOTIDE SEQUENCE [LARGE SCALE GENOMIC DNA]</scope>
</reference>
<dbReference type="EMBL" id="BGZK01002234">
    <property type="protein sequence ID" value="GBP92060.1"/>
    <property type="molecule type" value="Genomic_DNA"/>
</dbReference>
<sequence>MSVVRTPPPPVEGSRFYSDPKTGKRRLHLLTILWANRSFIGPWTEPKVSVLSDFESSLELLMDSKTEHPLAKSIRDNILEIRGEDREVRLFWFKAYISTAGNERADELDKLAALRSDTSSDYDKVPLFYVKKRVQGKSVLKWQDRYQSSSTGEVQVLTGHGGIALYLHRFRLKDNPGCECGAEVEETVWHILLECSRFLTARLQLEHKIEQDLTQEAVPHIMANPTKRLLFLEYAEVIFRIATKRNSGLQTRTLTHINPQSNIQNVNQPWTQVLLEGHTELIQAITTTISIKEEILKCREKGSPGFRVRSVALFMDCNTERLGISFRCTTGPRSMSISPGLAVLLNGSIFKTSMKCKVFNALSLAEVGGKNCNSQTILRGKMSIIHMAAYSATNSFVALDKEQTDRTLKPEYITPSYDLCYVCIYVYFVPPEARNRGSGWGRCPTDLGTRPRKVDELCIAEIEEAALGDGEGHARSCDAVSASAGFNPSGLIGLNWGHEAPPPSTPRHVSRIKNKQWANEKCMREAVRGDSRHRLARAQRWPTAAASVWAYPTFPLKYKCCARGRPIIVEWERDARHSAGLPLVR</sequence>
<evidence type="ECO:0000313" key="2">
    <source>
        <dbReference type="Proteomes" id="UP000299102"/>
    </source>
</evidence>
<organism evidence="1 2">
    <name type="scientific">Eumeta variegata</name>
    <name type="common">Bagworm moth</name>
    <name type="synonym">Eumeta japonica</name>
    <dbReference type="NCBI Taxonomy" id="151549"/>
    <lineage>
        <taxon>Eukaryota</taxon>
        <taxon>Metazoa</taxon>
        <taxon>Ecdysozoa</taxon>
        <taxon>Arthropoda</taxon>
        <taxon>Hexapoda</taxon>
        <taxon>Insecta</taxon>
        <taxon>Pterygota</taxon>
        <taxon>Neoptera</taxon>
        <taxon>Endopterygota</taxon>
        <taxon>Lepidoptera</taxon>
        <taxon>Glossata</taxon>
        <taxon>Ditrysia</taxon>
        <taxon>Tineoidea</taxon>
        <taxon>Psychidae</taxon>
        <taxon>Oiketicinae</taxon>
        <taxon>Eumeta</taxon>
    </lineage>
</organism>
<dbReference type="AlphaFoldDB" id="A0A4C1ZVK9"/>
<protein>
    <submittedName>
        <fullName evidence="1">Uncharacterized protein</fullName>
    </submittedName>
</protein>
<name>A0A4C1ZVK9_EUMVA</name>
<keyword evidence="2" id="KW-1185">Reference proteome</keyword>
<proteinExistence type="predicted"/>
<gene>
    <name evidence="1" type="ORF">EVAR_67788_1</name>
</gene>
<comment type="caution">
    <text evidence="1">The sequence shown here is derived from an EMBL/GenBank/DDBJ whole genome shotgun (WGS) entry which is preliminary data.</text>
</comment>